<proteinExistence type="predicted"/>
<organism evidence="1 2">
    <name type="scientific">Candidatus Parvarchaeum acidophilus ARMAN-5</name>
    <dbReference type="NCBI Taxonomy" id="662762"/>
    <lineage>
        <taxon>Archaea</taxon>
        <taxon>Candidatus Parvarchaeota</taxon>
        <taxon>Candidatus Parvarchaeum</taxon>
    </lineage>
</organism>
<protein>
    <submittedName>
        <fullName evidence="1">Uncharacterized protein</fullName>
    </submittedName>
</protein>
<gene>
    <name evidence="1" type="ORF">BJBARM5_0332</name>
</gene>
<dbReference type="AlphaFoldDB" id="D6GV30"/>
<name>D6GV30_PARA5</name>
<sequence>MTGSYYVHTKRGDVYISDQIDKNYIFLRIPGVISAKHSKSLEDVLERYTKIAGLEKEDLLYKMQAKDNIVLANSLLEFCGENSGIYTMEGAAIAKGNKCVILQGDSLAGKSRTAYELREFYNIGGDDSILLKILGQKLEFVGGNRYSYPKIWHDNGGYVNFGKTAAADLEVVGIIKLKTVYNPKDNKCILQKLSYDNLQFLMWSWVSSNSRGVGGYLGEIEYPLPSLDTNELAKKRIKFCNEASYVPFYFYEGGINTLSNIISMLLKEEDPLKKAIPYVHFKS</sequence>
<accession>D6GV30</accession>
<dbReference type="Proteomes" id="UP000009376">
    <property type="component" value="Unassembled WGS sequence"/>
</dbReference>
<evidence type="ECO:0000313" key="2">
    <source>
        <dbReference type="Proteomes" id="UP000009376"/>
    </source>
</evidence>
<reference evidence="1 2" key="1">
    <citation type="journal article" date="2010" name="Proc. Natl. Acad. Sci. U.S.A.">
        <title>Enigmatic, ultrasmall, uncultivated Archaea.</title>
        <authorList>
            <person name="Baker B.J."/>
            <person name="Comolli L.R."/>
            <person name="Dick G.J."/>
            <person name="Hauser L.J."/>
            <person name="Hyatt D."/>
            <person name="Dill B.D."/>
            <person name="Land M.L."/>
            <person name="Verberkmoes N.C."/>
            <person name="Hettich R.L."/>
            <person name="Banfield J.F."/>
        </authorList>
    </citation>
    <scope>NUCLEOTIDE SEQUENCE [LARGE SCALE GENOMIC DNA]</scope>
</reference>
<evidence type="ECO:0000313" key="1">
    <source>
        <dbReference type="EMBL" id="EFD92957.1"/>
    </source>
</evidence>
<dbReference type="EMBL" id="GG745550">
    <property type="protein sequence ID" value="EFD92957.1"/>
    <property type="molecule type" value="Genomic_DNA"/>
</dbReference>